<feature type="domain" description="Transglutaminase-like" evidence="2">
    <location>
        <begin position="87"/>
        <end position="152"/>
    </location>
</feature>
<evidence type="ECO:0000259" key="2">
    <source>
        <dbReference type="SMART" id="SM00460"/>
    </source>
</evidence>
<dbReference type="SMART" id="SM00460">
    <property type="entry name" value="TGc"/>
    <property type="match status" value="2"/>
</dbReference>
<dbReference type="Gene3D" id="1.20.920.20">
    <property type="match status" value="2"/>
</dbReference>
<dbReference type="Pfam" id="PF01841">
    <property type="entry name" value="Transglut_core"/>
    <property type="match status" value="2"/>
</dbReference>
<dbReference type="InterPro" id="IPR053041">
    <property type="entry name" value="Transglut-like_Superfamily_Mod"/>
</dbReference>
<feature type="domain" description="Transglutaminase-like" evidence="2">
    <location>
        <begin position="779"/>
        <end position="846"/>
    </location>
</feature>
<dbReference type="PANTHER" id="PTHR47020">
    <property type="entry name" value="HILLARIN"/>
    <property type="match status" value="1"/>
</dbReference>
<dbReference type="HOGENOM" id="CLU_253794_0_0_1"/>
<protein>
    <submittedName>
        <fullName evidence="3">Kyphoscoliosis peptidase</fullName>
    </submittedName>
</protein>
<dbReference type="InParanoid" id="K1RX17"/>
<accession>K1RX17</accession>
<dbReference type="InterPro" id="IPR038765">
    <property type="entry name" value="Papain-like_cys_pep_sf"/>
</dbReference>
<feature type="region of interest" description="Disordered" evidence="1">
    <location>
        <begin position="1"/>
        <end position="26"/>
    </location>
</feature>
<dbReference type="Pfam" id="PF23265">
    <property type="entry name" value="Ig-like_KY"/>
    <property type="match status" value="4"/>
</dbReference>
<reference evidence="3" key="1">
    <citation type="journal article" date="2012" name="Nature">
        <title>The oyster genome reveals stress adaptation and complexity of shell formation.</title>
        <authorList>
            <person name="Zhang G."/>
            <person name="Fang X."/>
            <person name="Guo X."/>
            <person name="Li L."/>
            <person name="Luo R."/>
            <person name="Xu F."/>
            <person name="Yang P."/>
            <person name="Zhang L."/>
            <person name="Wang X."/>
            <person name="Qi H."/>
            <person name="Xiong Z."/>
            <person name="Que H."/>
            <person name="Xie Y."/>
            <person name="Holland P.W."/>
            <person name="Paps J."/>
            <person name="Zhu Y."/>
            <person name="Wu F."/>
            <person name="Chen Y."/>
            <person name="Wang J."/>
            <person name="Peng C."/>
            <person name="Meng J."/>
            <person name="Yang L."/>
            <person name="Liu J."/>
            <person name="Wen B."/>
            <person name="Zhang N."/>
            <person name="Huang Z."/>
            <person name="Zhu Q."/>
            <person name="Feng Y."/>
            <person name="Mount A."/>
            <person name="Hedgecock D."/>
            <person name="Xu Z."/>
            <person name="Liu Y."/>
            <person name="Domazet-Loso T."/>
            <person name="Du Y."/>
            <person name="Sun X."/>
            <person name="Zhang S."/>
            <person name="Liu B."/>
            <person name="Cheng P."/>
            <person name="Jiang X."/>
            <person name="Li J."/>
            <person name="Fan D."/>
            <person name="Wang W."/>
            <person name="Fu W."/>
            <person name="Wang T."/>
            <person name="Wang B."/>
            <person name="Zhang J."/>
            <person name="Peng Z."/>
            <person name="Li Y."/>
            <person name="Li N."/>
            <person name="Wang J."/>
            <person name="Chen M."/>
            <person name="He Y."/>
            <person name="Tan F."/>
            <person name="Song X."/>
            <person name="Zheng Q."/>
            <person name="Huang R."/>
            <person name="Yang H."/>
            <person name="Du X."/>
            <person name="Chen L."/>
            <person name="Yang M."/>
            <person name="Gaffney P.M."/>
            <person name="Wang S."/>
            <person name="Luo L."/>
            <person name="She Z."/>
            <person name="Ming Y."/>
            <person name="Huang W."/>
            <person name="Zhang S."/>
            <person name="Huang B."/>
            <person name="Zhang Y."/>
            <person name="Qu T."/>
            <person name="Ni P."/>
            <person name="Miao G."/>
            <person name="Wang J."/>
            <person name="Wang Q."/>
            <person name="Steinberg C.E."/>
            <person name="Wang H."/>
            <person name="Li N."/>
            <person name="Qian L."/>
            <person name="Zhang G."/>
            <person name="Li Y."/>
            <person name="Yang H."/>
            <person name="Liu X."/>
            <person name="Wang J."/>
            <person name="Yin Y."/>
            <person name="Wang J."/>
        </authorList>
    </citation>
    <scope>NUCLEOTIDE SEQUENCE [LARGE SCALE GENOMIC DNA]</scope>
    <source>
        <strain evidence="3">05x7-T-G4-1.051#20</strain>
    </source>
</reference>
<dbReference type="InterPro" id="IPR056564">
    <property type="entry name" value="Ig-like_KY"/>
</dbReference>
<proteinExistence type="predicted"/>
<evidence type="ECO:0000313" key="3">
    <source>
        <dbReference type="EMBL" id="EKC39476.1"/>
    </source>
</evidence>
<name>K1RX17_MAGGI</name>
<dbReference type="SUPFAM" id="SSF54001">
    <property type="entry name" value="Cysteine proteinases"/>
    <property type="match status" value="2"/>
</dbReference>
<dbReference type="Gene3D" id="3.10.620.30">
    <property type="match status" value="2"/>
</dbReference>
<organism evidence="3">
    <name type="scientific">Magallana gigas</name>
    <name type="common">Pacific oyster</name>
    <name type="synonym">Crassostrea gigas</name>
    <dbReference type="NCBI Taxonomy" id="29159"/>
    <lineage>
        <taxon>Eukaryota</taxon>
        <taxon>Metazoa</taxon>
        <taxon>Spiralia</taxon>
        <taxon>Lophotrochozoa</taxon>
        <taxon>Mollusca</taxon>
        <taxon>Bivalvia</taxon>
        <taxon>Autobranchia</taxon>
        <taxon>Pteriomorphia</taxon>
        <taxon>Ostreida</taxon>
        <taxon>Ostreoidea</taxon>
        <taxon>Ostreidae</taxon>
        <taxon>Magallana</taxon>
    </lineage>
</organism>
<dbReference type="InterPro" id="IPR002931">
    <property type="entry name" value="Transglutaminase-like"/>
</dbReference>
<sequence>MGSGGSKTTDSQKNGPKADVLKETDEEPIRVEDYQTFEELSRALTEGLQNDVQKVRAIFTWIGLQGTKGNNSKNNAAPMSPQHIVQLVIQRKASYNLLFVMLCRAVKIPCVFIRGLAKSAAYEVGDRTVDKLGNSWTAVFVSGGWRFVFPLWAFSAIVGHSTGTWTLVESDGQGARETEAKSSGVTVANFNDYYFLTDPDEFIYTCFPHDSKWQLLAKPYTKQQFIDIANCEQAYFENHIQITTKLECLYKSENGVCDIGIKKANEEEFKHLYKLYFNHELSKTKLSKELQLDRYVAVMNNKSAVNFRIRFPGEGIYKMEIYGGSPTGFPLICSFRLDCNEGVSNVKPFPCNPESGFGPNLVTVAAGLEAESHKTGFINVKKNKNVNIRFNLNKHVQVQTVLVHNNIQEEVLSRHVNHKVKGQHLEVNVEVPQQGEYALQINTKPKGSSEPFKNACNYLLASEDMNKKKRFYENAAEKKARNELEGCLKSNDPESIQKAIDNFDQFDLDDKGKREKAERKKNFLVLQKELKEAIARRNVDVLETAIDNAKSSEFSSNLQNHITEAEQLLAELRKLKRFAHEVLQMKQSTISEIHSYKNPRPLAYDVMKATYFLLGEKEDHLQEWEQIQGLMRKSGKQGLLRRVRQFDTINVTENMVNSAAQLLRQYDEETATTASAGLGTFYKWNSVPDTLDVYPVPRPSHNRKSDVLQFLNFKEVDDDATNVVPGDFSTIEDLSRRLTAAYPKTLSKVRALLVWLSAQPILSQKWSSSAQAESPEGILSMMQRGEMSYATFFAMLCRAVDIPCVIIHGIAKSVIYEVGETNTDGLTNSWNAVFVGGSWRLIFPLWACRSVVGHSTGKWILIEPTDIGKLEPEKTTGGAVIQQLNEFFFLTDPDVFQYHCFPNDPLWQLVPKVISLEKFLSLPFLRQDFFENKLKLMSTSSCRLEATRGECDVVIKTLDNLSLKFSNELQFSSKDLDSKPPSQGQPQNCVAMVHQDKKVSFSVRCPTEGVYKLKIYGGREGDKRWLYSSCIVCAEVSDHIIPYPTAPDIGFGPQKLTEEAGLIAMSHKSGCVQVHRNKTCEISFTLTKFVLVHSTLHRFDVSSNSLAQYVSQRIQNDNLRIDVTPPQDGEYTLHINCKEKGSKNGFMNVCNYLLNTDVKNTRSWENAREKVARQDLRAKTLSVTTKNAKELQNAIEKANQLCLEDKGDLKFAHERLDLLQMQKALDDGINRRNVDILEPAIKAAKISDQVYKLSDRIKEAEELRDHLLTLKRFAHDVLDMKQTTISEIHRYSIPSSLIFNVMKATFLLLGEHPQNLEIWEDLQVLMRQTGRQSLLYKVRKFDTLGTDRELATRVLHILEPYTVEQVSSASAGAGTFYNWTYFSLQAKNIATEVNGRKQGKAKPSKTKKK</sequence>
<dbReference type="EMBL" id="JH818386">
    <property type="protein sequence ID" value="EKC39476.1"/>
    <property type="molecule type" value="Genomic_DNA"/>
</dbReference>
<feature type="compositionally biased region" description="Polar residues" evidence="1">
    <location>
        <begin position="1"/>
        <end position="14"/>
    </location>
</feature>
<dbReference type="PANTHER" id="PTHR47020:SF1">
    <property type="entry name" value="HILLARIN"/>
    <property type="match status" value="1"/>
</dbReference>
<evidence type="ECO:0000256" key="1">
    <source>
        <dbReference type="SAM" id="MobiDB-lite"/>
    </source>
</evidence>
<gene>
    <name evidence="3" type="ORF">CGI_10027879</name>
</gene>